<gene>
    <name evidence="5" type="ORF">IAA81_06375</name>
</gene>
<accession>A0A9D9HPI9</accession>
<dbReference type="PROSITE" id="PS50943">
    <property type="entry name" value="HTH_CROC1"/>
    <property type="match status" value="1"/>
</dbReference>
<reference evidence="5" key="2">
    <citation type="journal article" date="2021" name="PeerJ">
        <title>Extensive microbial diversity within the chicken gut microbiome revealed by metagenomics and culture.</title>
        <authorList>
            <person name="Gilroy R."/>
            <person name="Ravi A."/>
            <person name="Getino M."/>
            <person name="Pursley I."/>
            <person name="Horton D.L."/>
            <person name="Alikhan N.F."/>
            <person name="Baker D."/>
            <person name="Gharbi K."/>
            <person name="Hall N."/>
            <person name="Watson M."/>
            <person name="Adriaenssens E.M."/>
            <person name="Foster-Nyarko E."/>
            <person name="Jarju S."/>
            <person name="Secka A."/>
            <person name="Antonio M."/>
            <person name="Oren A."/>
            <person name="Chaudhuri R.R."/>
            <person name="La Ragione R."/>
            <person name="Hildebrand F."/>
            <person name="Pallen M.J."/>
        </authorList>
    </citation>
    <scope>NUCLEOTIDE SEQUENCE</scope>
    <source>
        <strain evidence="5">10532</strain>
    </source>
</reference>
<dbReference type="InterPro" id="IPR001387">
    <property type="entry name" value="Cro/C1-type_HTH"/>
</dbReference>
<dbReference type="Proteomes" id="UP000823638">
    <property type="component" value="Unassembled WGS sequence"/>
</dbReference>
<dbReference type="InterPro" id="IPR010982">
    <property type="entry name" value="Lambda_DNA-bd_dom_sf"/>
</dbReference>
<dbReference type="Gene3D" id="1.10.260.40">
    <property type="entry name" value="lambda repressor-like DNA-binding domains"/>
    <property type="match status" value="1"/>
</dbReference>
<organism evidence="5 6">
    <name type="scientific">Candidatus Gallitreponema excrementavium</name>
    <dbReference type="NCBI Taxonomy" id="2840840"/>
    <lineage>
        <taxon>Bacteria</taxon>
        <taxon>Pseudomonadati</taxon>
        <taxon>Spirochaetota</taxon>
        <taxon>Spirochaetia</taxon>
        <taxon>Spirochaetales</taxon>
        <taxon>Candidatus Gallitreponema</taxon>
    </lineage>
</organism>
<dbReference type="AlphaFoldDB" id="A0A9D9HPI9"/>
<evidence type="ECO:0000256" key="2">
    <source>
        <dbReference type="ARBA" id="ARBA00023125"/>
    </source>
</evidence>
<feature type="domain" description="HTH cro/C1-type" evidence="4">
    <location>
        <begin position="7"/>
        <end position="62"/>
    </location>
</feature>
<dbReference type="Pfam" id="PF01381">
    <property type="entry name" value="HTH_3"/>
    <property type="match status" value="1"/>
</dbReference>
<dbReference type="PANTHER" id="PTHR40661">
    <property type="match status" value="1"/>
</dbReference>
<dbReference type="SUPFAM" id="SSF47413">
    <property type="entry name" value="lambda repressor-like DNA-binding domains"/>
    <property type="match status" value="1"/>
</dbReference>
<protein>
    <submittedName>
        <fullName evidence="5">Helix-turn-helix transcriptional regulator</fullName>
    </submittedName>
</protein>
<keyword evidence="1" id="KW-0805">Transcription regulation</keyword>
<name>A0A9D9HPI9_9SPIR</name>
<dbReference type="EMBL" id="JADIMM010000079">
    <property type="protein sequence ID" value="MBO8457837.1"/>
    <property type="molecule type" value="Genomic_DNA"/>
</dbReference>
<evidence type="ECO:0000313" key="5">
    <source>
        <dbReference type="EMBL" id="MBO8457837.1"/>
    </source>
</evidence>
<dbReference type="CDD" id="cd00093">
    <property type="entry name" value="HTH_XRE"/>
    <property type="match status" value="1"/>
</dbReference>
<evidence type="ECO:0000259" key="4">
    <source>
        <dbReference type="PROSITE" id="PS50943"/>
    </source>
</evidence>
<evidence type="ECO:0000256" key="1">
    <source>
        <dbReference type="ARBA" id="ARBA00023015"/>
    </source>
</evidence>
<proteinExistence type="predicted"/>
<sequence length="115" mass="12646">MSFKDNLKAELDYQDIQLKELAAMTGISKNTLGNYLTGHNSIPSAEFAVKIAKALGVSVEYLVTGHDSRMENDGQSKKIQRISSNLANLSERDVLVVEALVNAIQKQNSKEVVRP</sequence>
<dbReference type="PANTHER" id="PTHR40661:SF3">
    <property type="entry name" value="FELS-1 PROPHAGE TRANSCRIPTIONAL REGULATOR"/>
    <property type="match status" value="1"/>
</dbReference>
<dbReference type="GO" id="GO:0003677">
    <property type="term" value="F:DNA binding"/>
    <property type="evidence" value="ECO:0007669"/>
    <property type="project" value="UniProtKB-KW"/>
</dbReference>
<comment type="caution">
    <text evidence="5">The sequence shown here is derived from an EMBL/GenBank/DDBJ whole genome shotgun (WGS) entry which is preliminary data.</text>
</comment>
<evidence type="ECO:0000313" key="6">
    <source>
        <dbReference type="Proteomes" id="UP000823638"/>
    </source>
</evidence>
<evidence type="ECO:0000256" key="3">
    <source>
        <dbReference type="ARBA" id="ARBA00023163"/>
    </source>
</evidence>
<keyword evidence="2" id="KW-0238">DNA-binding</keyword>
<keyword evidence="3" id="KW-0804">Transcription</keyword>
<dbReference type="SMART" id="SM00530">
    <property type="entry name" value="HTH_XRE"/>
    <property type="match status" value="1"/>
</dbReference>
<reference evidence="5" key="1">
    <citation type="submission" date="2020-10" db="EMBL/GenBank/DDBJ databases">
        <authorList>
            <person name="Gilroy R."/>
        </authorList>
    </citation>
    <scope>NUCLEOTIDE SEQUENCE</scope>
    <source>
        <strain evidence="5">10532</strain>
    </source>
</reference>